<dbReference type="Pfam" id="PF19271">
    <property type="entry name" value="Nis1"/>
    <property type="match status" value="1"/>
</dbReference>
<dbReference type="InterPro" id="IPR045469">
    <property type="entry name" value="Nis1"/>
</dbReference>
<gene>
    <name evidence="2" type="ORF">STEHIDRAFT_126517</name>
</gene>
<reference evidence="3" key="1">
    <citation type="journal article" date="2012" name="Science">
        <title>The Paleozoic origin of enzymatic lignin decomposition reconstructed from 31 fungal genomes.</title>
        <authorList>
            <person name="Floudas D."/>
            <person name="Binder M."/>
            <person name="Riley R."/>
            <person name="Barry K."/>
            <person name="Blanchette R.A."/>
            <person name="Henrissat B."/>
            <person name="Martinez A.T."/>
            <person name="Otillar R."/>
            <person name="Spatafora J.W."/>
            <person name="Yadav J.S."/>
            <person name="Aerts A."/>
            <person name="Benoit I."/>
            <person name="Boyd A."/>
            <person name="Carlson A."/>
            <person name="Copeland A."/>
            <person name="Coutinho P.M."/>
            <person name="de Vries R.P."/>
            <person name="Ferreira P."/>
            <person name="Findley K."/>
            <person name="Foster B."/>
            <person name="Gaskell J."/>
            <person name="Glotzer D."/>
            <person name="Gorecki P."/>
            <person name="Heitman J."/>
            <person name="Hesse C."/>
            <person name="Hori C."/>
            <person name="Igarashi K."/>
            <person name="Jurgens J.A."/>
            <person name="Kallen N."/>
            <person name="Kersten P."/>
            <person name="Kohler A."/>
            <person name="Kuees U."/>
            <person name="Kumar T.K.A."/>
            <person name="Kuo A."/>
            <person name="LaButti K."/>
            <person name="Larrondo L.F."/>
            <person name="Lindquist E."/>
            <person name="Ling A."/>
            <person name="Lombard V."/>
            <person name="Lucas S."/>
            <person name="Lundell T."/>
            <person name="Martin R."/>
            <person name="McLaughlin D.J."/>
            <person name="Morgenstern I."/>
            <person name="Morin E."/>
            <person name="Murat C."/>
            <person name="Nagy L.G."/>
            <person name="Nolan M."/>
            <person name="Ohm R.A."/>
            <person name="Patyshakuliyeva A."/>
            <person name="Rokas A."/>
            <person name="Ruiz-Duenas F.J."/>
            <person name="Sabat G."/>
            <person name="Salamov A."/>
            <person name="Samejima M."/>
            <person name="Schmutz J."/>
            <person name="Slot J.C."/>
            <person name="St John F."/>
            <person name="Stenlid J."/>
            <person name="Sun H."/>
            <person name="Sun S."/>
            <person name="Syed K."/>
            <person name="Tsang A."/>
            <person name="Wiebenga A."/>
            <person name="Young D."/>
            <person name="Pisabarro A."/>
            <person name="Eastwood D.C."/>
            <person name="Martin F."/>
            <person name="Cullen D."/>
            <person name="Grigoriev I.V."/>
            <person name="Hibbett D.S."/>
        </authorList>
    </citation>
    <scope>NUCLEOTIDE SEQUENCE [LARGE SCALE GENOMIC DNA]</scope>
    <source>
        <strain evidence="3">FP-91666</strain>
    </source>
</reference>
<feature type="signal peptide" evidence="1">
    <location>
        <begin position="1"/>
        <end position="18"/>
    </location>
</feature>
<dbReference type="OrthoDB" id="2841294at2759"/>
<keyword evidence="1" id="KW-0732">Signal</keyword>
<dbReference type="OMA" id="WSCATTD"/>
<dbReference type="KEGG" id="shs:STEHIDRAFT_126517"/>
<evidence type="ECO:0000313" key="2">
    <source>
        <dbReference type="EMBL" id="EIM79421.1"/>
    </source>
</evidence>
<evidence type="ECO:0000313" key="3">
    <source>
        <dbReference type="Proteomes" id="UP000053927"/>
    </source>
</evidence>
<proteinExistence type="predicted"/>
<dbReference type="RefSeq" id="XP_007311547.1">
    <property type="nucleotide sequence ID" value="XM_007311485.1"/>
</dbReference>
<name>R7RVY1_STEHR</name>
<protein>
    <recommendedName>
        <fullName evidence="4">Phosphatidylglycerol/phosphatidylinositol transfer protein</fullName>
    </recommendedName>
</protein>
<keyword evidence="3" id="KW-1185">Reference proteome</keyword>
<sequence length="153" mass="15446">MKFFTALVSLGLAAVAAAQSIAIGAPADGTSVSAGQSLTVQVERPDSLTGSTEVAIVISVAPCSSSNIESCPDPSGRLGSTLYSGSFDPEFPTSSPGSTANGYNGPQQNYTVIIPSNGLTSGNLALLSVVHLSLVGAGPYPLYEIKNVTLNIN</sequence>
<dbReference type="eggNOG" id="ENOG502SBH1">
    <property type="taxonomic scope" value="Eukaryota"/>
</dbReference>
<accession>R7RVY1</accession>
<dbReference type="AlphaFoldDB" id="R7RVY1"/>
<organism evidence="2 3">
    <name type="scientific">Stereum hirsutum (strain FP-91666)</name>
    <name type="common">White-rot fungus</name>
    <dbReference type="NCBI Taxonomy" id="721885"/>
    <lineage>
        <taxon>Eukaryota</taxon>
        <taxon>Fungi</taxon>
        <taxon>Dikarya</taxon>
        <taxon>Basidiomycota</taxon>
        <taxon>Agaricomycotina</taxon>
        <taxon>Agaricomycetes</taxon>
        <taxon>Russulales</taxon>
        <taxon>Stereaceae</taxon>
        <taxon>Stereum</taxon>
    </lineage>
</organism>
<evidence type="ECO:0008006" key="4">
    <source>
        <dbReference type="Google" id="ProtNLM"/>
    </source>
</evidence>
<dbReference type="Proteomes" id="UP000053927">
    <property type="component" value="Unassembled WGS sequence"/>
</dbReference>
<dbReference type="GeneID" id="18797779"/>
<dbReference type="EMBL" id="JH687405">
    <property type="protein sequence ID" value="EIM79421.1"/>
    <property type="molecule type" value="Genomic_DNA"/>
</dbReference>
<evidence type="ECO:0000256" key="1">
    <source>
        <dbReference type="SAM" id="SignalP"/>
    </source>
</evidence>
<feature type="chain" id="PRO_5004455335" description="Phosphatidylglycerol/phosphatidylinositol transfer protein" evidence="1">
    <location>
        <begin position="19"/>
        <end position="153"/>
    </location>
</feature>